<gene>
    <name evidence="3" type="ORF">JAAARDRAFT_36637</name>
</gene>
<dbReference type="InParanoid" id="A0A067Q1L9"/>
<keyword evidence="2" id="KW-0472">Membrane</keyword>
<organism evidence="3 4">
    <name type="scientific">Jaapia argillacea MUCL 33604</name>
    <dbReference type="NCBI Taxonomy" id="933084"/>
    <lineage>
        <taxon>Eukaryota</taxon>
        <taxon>Fungi</taxon>
        <taxon>Dikarya</taxon>
        <taxon>Basidiomycota</taxon>
        <taxon>Agaricomycotina</taxon>
        <taxon>Agaricomycetes</taxon>
        <taxon>Agaricomycetidae</taxon>
        <taxon>Jaapiales</taxon>
        <taxon>Jaapiaceae</taxon>
        <taxon>Jaapia</taxon>
    </lineage>
</organism>
<proteinExistence type="predicted"/>
<name>A0A067Q1L9_9AGAM</name>
<dbReference type="STRING" id="933084.A0A067Q1L9"/>
<reference evidence="4" key="1">
    <citation type="journal article" date="2014" name="Proc. Natl. Acad. Sci. U.S.A.">
        <title>Extensive sampling of basidiomycete genomes demonstrates inadequacy of the white-rot/brown-rot paradigm for wood decay fungi.</title>
        <authorList>
            <person name="Riley R."/>
            <person name="Salamov A.A."/>
            <person name="Brown D.W."/>
            <person name="Nagy L.G."/>
            <person name="Floudas D."/>
            <person name="Held B.W."/>
            <person name="Levasseur A."/>
            <person name="Lombard V."/>
            <person name="Morin E."/>
            <person name="Otillar R."/>
            <person name="Lindquist E.A."/>
            <person name="Sun H."/>
            <person name="LaButti K.M."/>
            <person name="Schmutz J."/>
            <person name="Jabbour D."/>
            <person name="Luo H."/>
            <person name="Baker S.E."/>
            <person name="Pisabarro A.G."/>
            <person name="Walton J.D."/>
            <person name="Blanchette R.A."/>
            <person name="Henrissat B."/>
            <person name="Martin F."/>
            <person name="Cullen D."/>
            <person name="Hibbett D.S."/>
            <person name="Grigoriev I.V."/>
        </authorList>
    </citation>
    <scope>NUCLEOTIDE SEQUENCE [LARGE SCALE GENOMIC DNA]</scope>
    <source>
        <strain evidence="4">MUCL 33604</strain>
    </source>
</reference>
<feature type="transmembrane region" description="Helical" evidence="2">
    <location>
        <begin position="60"/>
        <end position="77"/>
    </location>
</feature>
<dbReference type="EMBL" id="KL197722">
    <property type="protein sequence ID" value="KDQ56481.1"/>
    <property type="molecule type" value="Genomic_DNA"/>
</dbReference>
<keyword evidence="2" id="KW-1133">Transmembrane helix</keyword>
<evidence type="ECO:0000256" key="2">
    <source>
        <dbReference type="SAM" id="Phobius"/>
    </source>
</evidence>
<protein>
    <submittedName>
        <fullName evidence="3">Uncharacterized protein</fullName>
    </submittedName>
</protein>
<dbReference type="OrthoDB" id="5570013at2759"/>
<feature type="region of interest" description="Disordered" evidence="1">
    <location>
        <begin position="411"/>
        <end position="439"/>
    </location>
</feature>
<keyword evidence="2" id="KW-0812">Transmembrane</keyword>
<sequence length="477" mass="51848">MIVIEETTQTKDARLNAQRNSGPISGPAPPPYPGPYQAAYQTHAVPPPHPVNRETAGRRFFRAFFVAVLIWFLLGMLTRSMVDLANSARHHGQYATFDQLPGSLRGWPEASDGRIDHCTSFRDRESVTSSNSTTAASGTASAHFELPASSDVLYLFARGSKVYGNVEITDSSDVLDVVKVDMTITYSREEALARATICKLSRSGGHNGVGIFTPSWPGTSPMDFLRFDIVVRLPATSIDTPLELKTFETDLPMFSHVIDDLERKVQFESISLRSSNMMISSAGISANNAEIKTSNAPIEGSFKTDNSLTLVTSNAHIKASVGLYSKQNKFATQVDMRTSNGPIESDISLTSSEGSSGGSFKVIGSTSNAHLDVQFPVSPVSSRLNVDLKTSNAPATVAMHPAYEGTFNLRTSNLRPSIESPDTVEDPSGKGRKRSVYQSSYTRGNIEGMVYWDKLNRDAGDVHVKSSNAPIRLVLGW</sequence>
<evidence type="ECO:0000313" key="4">
    <source>
        <dbReference type="Proteomes" id="UP000027265"/>
    </source>
</evidence>
<accession>A0A067Q1L9</accession>
<keyword evidence="4" id="KW-1185">Reference proteome</keyword>
<dbReference type="AlphaFoldDB" id="A0A067Q1L9"/>
<dbReference type="HOGENOM" id="CLU_037980_2_0_1"/>
<dbReference type="Proteomes" id="UP000027265">
    <property type="component" value="Unassembled WGS sequence"/>
</dbReference>
<feature type="region of interest" description="Disordered" evidence="1">
    <location>
        <begin position="1"/>
        <end position="30"/>
    </location>
</feature>
<evidence type="ECO:0000313" key="3">
    <source>
        <dbReference type="EMBL" id="KDQ56481.1"/>
    </source>
</evidence>
<evidence type="ECO:0000256" key="1">
    <source>
        <dbReference type="SAM" id="MobiDB-lite"/>
    </source>
</evidence>